<keyword evidence="2" id="KW-1185">Reference proteome</keyword>
<dbReference type="Proteomes" id="UP001620626">
    <property type="component" value="Unassembled WGS sequence"/>
</dbReference>
<accession>A0ABD2ILR8</accession>
<evidence type="ECO:0000313" key="2">
    <source>
        <dbReference type="Proteomes" id="UP001620626"/>
    </source>
</evidence>
<reference evidence="1 2" key="1">
    <citation type="submission" date="2024-10" db="EMBL/GenBank/DDBJ databases">
        <authorList>
            <person name="Kim D."/>
        </authorList>
    </citation>
    <scope>NUCLEOTIDE SEQUENCE [LARGE SCALE GENOMIC DNA]</scope>
    <source>
        <strain evidence="1">BH-2024</strain>
    </source>
</reference>
<evidence type="ECO:0000313" key="1">
    <source>
        <dbReference type="EMBL" id="KAL3080383.1"/>
    </source>
</evidence>
<organism evidence="1 2">
    <name type="scientific">Heterodera trifolii</name>
    <dbReference type="NCBI Taxonomy" id="157864"/>
    <lineage>
        <taxon>Eukaryota</taxon>
        <taxon>Metazoa</taxon>
        <taxon>Ecdysozoa</taxon>
        <taxon>Nematoda</taxon>
        <taxon>Chromadorea</taxon>
        <taxon>Rhabditida</taxon>
        <taxon>Tylenchina</taxon>
        <taxon>Tylenchomorpha</taxon>
        <taxon>Tylenchoidea</taxon>
        <taxon>Heteroderidae</taxon>
        <taxon>Heteroderinae</taxon>
        <taxon>Heterodera</taxon>
    </lineage>
</organism>
<dbReference type="AlphaFoldDB" id="A0ABD2ILR8"/>
<dbReference type="EMBL" id="JBICBT010001163">
    <property type="protein sequence ID" value="KAL3080383.1"/>
    <property type="molecule type" value="Genomic_DNA"/>
</dbReference>
<proteinExistence type="predicted"/>
<name>A0ABD2ILR8_9BILA</name>
<protein>
    <submittedName>
        <fullName evidence="1">Uncharacterized protein</fullName>
    </submittedName>
</protein>
<comment type="caution">
    <text evidence="1">The sequence shown here is derived from an EMBL/GenBank/DDBJ whole genome shotgun (WGS) entry which is preliminary data.</text>
</comment>
<gene>
    <name evidence="1" type="ORF">niasHT_032588</name>
</gene>
<sequence length="245" mass="28608">MQLPRKAIGFKCIEIFYIDQNAIAFILRRFCQLFACRPINLIIYSASDRILELIFRNIWPMIGKNICGMALFADVFQHLRKLAPSILNDCPSLRFISFNFDEFIPEFPANDNAMASNGQAVVKWLFTALPDNVPKVFKCFCLGFISSNCIVSVWFPRSFVESVVPFNLTNELTREQLALKRINNSRRFLLIRCPIARDESKWAKWEEEVIDWEFIDQWNQIDIQITNQRQIGDRLLKAMLAEVNE</sequence>